<dbReference type="GO" id="GO:0007059">
    <property type="term" value="P:chromosome segregation"/>
    <property type="evidence" value="ECO:0007669"/>
    <property type="project" value="UniProtKB-KW"/>
</dbReference>
<dbReference type="Pfam" id="PF10345">
    <property type="entry name" value="Cohesin_load"/>
    <property type="match status" value="1"/>
</dbReference>
<evidence type="ECO:0000313" key="9">
    <source>
        <dbReference type="EMBL" id="KAJ2894112.1"/>
    </source>
</evidence>
<proteinExistence type="inferred from homology"/>
<comment type="similarity">
    <text evidence="2">Belongs to the SCC4/mau-2 family.</text>
</comment>
<reference evidence="9" key="1">
    <citation type="submission" date="2022-07" db="EMBL/GenBank/DDBJ databases">
        <title>Draft genome sequence of Zalerion maritima ATCC 34329, a (micro)plastics degrading marine fungus.</title>
        <authorList>
            <person name="Paco A."/>
            <person name="Goncalves M.F.M."/>
            <person name="Rocha-Santos T.A.P."/>
            <person name="Alves A."/>
        </authorList>
    </citation>
    <scope>NUCLEOTIDE SEQUENCE</scope>
    <source>
        <strain evidence="9">ATCC 34329</strain>
    </source>
</reference>
<keyword evidence="6" id="KW-0539">Nucleus</keyword>
<evidence type="ECO:0000256" key="5">
    <source>
        <dbReference type="ARBA" id="ARBA00022829"/>
    </source>
</evidence>
<organism evidence="9 10">
    <name type="scientific">Zalerion maritima</name>
    <dbReference type="NCBI Taxonomy" id="339359"/>
    <lineage>
        <taxon>Eukaryota</taxon>
        <taxon>Fungi</taxon>
        <taxon>Dikarya</taxon>
        <taxon>Ascomycota</taxon>
        <taxon>Pezizomycotina</taxon>
        <taxon>Sordariomycetes</taxon>
        <taxon>Lulworthiomycetidae</taxon>
        <taxon>Lulworthiales</taxon>
        <taxon>Lulworthiaceae</taxon>
        <taxon>Zalerion</taxon>
    </lineage>
</organism>
<feature type="compositionally biased region" description="Low complexity" evidence="8">
    <location>
        <begin position="104"/>
        <end position="215"/>
    </location>
</feature>
<feature type="compositionally biased region" description="Low complexity" evidence="8">
    <location>
        <begin position="409"/>
        <end position="421"/>
    </location>
</feature>
<protein>
    <recommendedName>
        <fullName evidence="11">75k gamma secalin</fullName>
    </recommendedName>
</protein>
<evidence type="ECO:0000256" key="1">
    <source>
        <dbReference type="ARBA" id="ARBA00004123"/>
    </source>
</evidence>
<dbReference type="PANTHER" id="PTHR21394">
    <property type="entry name" value="MAU2 CHROMATID COHESION FACTOR HOMOLOG"/>
    <property type="match status" value="1"/>
</dbReference>
<keyword evidence="3" id="KW-0132">Cell division</keyword>
<evidence type="ECO:0008006" key="11">
    <source>
        <dbReference type="Google" id="ProtNLM"/>
    </source>
</evidence>
<feature type="region of interest" description="Disordered" evidence="8">
    <location>
        <begin position="1"/>
        <end position="427"/>
    </location>
</feature>
<keyword evidence="7" id="KW-0131">Cell cycle</keyword>
<feature type="compositionally biased region" description="Low complexity" evidence="8">
    <location>
        <begin position="15"/>
        <end position="48"/>
    </location>
</feature>
<dbReference type="AlphaFoldDB" id="A0AAD5RII6"/>
<feature type="compositionally biased region" description="Polar residues" evidence="8">
    <location>
        <begin position="353"/>
        <end position="380"/>
    </location>
</feature>
<dbReference type="InterPro" id="IPR019440">
    <property type="entry name" value="MAU2"/>
</dbReference>
<dbReference type="Proteomes" id="UP001201980">
    <property type="component" value="Unassembled WGS sequence"/>
</dbReference>
<keyword evidence="10" id="KW-1185">Reference proteome</keyword>
<keyword evidence="4" id="KW-0498">Mitosis</keyword>
<evidence type="ECO:0000256" key="6">
    <source>
        <dbReference type="ARBA" id="ARBA00023242"/>
    </source>
</evidence>
<comment type="subcellular location">
    <subcellularLocation>
        <location evidence="1">Nucleus</location>
    </subcellularLocation>
</comment>
<dbReference type="GO" id="GO:0005634">
    <property type="term" value="C:nucleus"/>
    <property type="evidence" value="ECO:0007669"/>
    <property type="project" value="UniProtKB-SubCell"/>
</dbReference>
<evidence type="ECO:0000256" key="4">
    <source>
        <dbReference type="ARBA" id="ARBA00022776"/>
    </source>
</evidence>
<feature type="compositionally biased region" description="Low complexity" evidence="8">
    <location>
        <begin position="314"/>
        <end position="345"/>
    </location>
</feature>
<gene>
    <name evidence="9" type="ORF">MKZ38_007925</name>
</gene>
<dbReference type="GO" id="GO:0051301">
    <property type="term" value="P:cell division"/>
    <property type="evidence" value="ECO:0007669"/>
    <property type="project" value="UniProtKB-KW"/>
</dbReference>
<feature type="compositionally biased region" description="Low complexity" evidence="8">
    <location>
        <begin position="56"/>
        <end position="76"/>
    </location>
</feature>
<evidence type="ECO:0000313" key="10">
    <source>
        <dbReference type="Proteomes" id="UP001201980"/>
    </source>
</evidence>
<comment type="caution">
    <text evidence="9">The sequence shown here is derived from an EMBL/GenBank/DDBJ whole genome shotgun (WGS) entry which is preliminary data.</text>
</comment>
<name>A0AAD5RII6_9PEZI</name>
<feature type="compositionally biased region" description="Polar residues" evidence="8">
    <location>
        <begin position="77"/>
        <end position="102"/>
    </location>
</feature>
<evidence type="ECO:0000256" key="2">
    <source>
        <dbReference type="ARBA" id="ARBA00008585"/>
    </source>
</evidence>
<feature type="compositionally biased region" description="Basic and acidic residues" evidence="8">
    <location>
        <begin position="397"/>
        <end position="408"/>
    </location>
</feature>
<accession>A0AAD5RII6</accession>
<evidence type="ECO:0000256" key="8">
    <source>
        <dbReference type="SAM" id="MobiDB-lite"/>
    </source>
</evidence>
<sequence length="1068" mass="118982">MTYGGQLPPGPPYGGQPQMPIQGNYGYGQQQHQQSQQQPQYPQYNSPSAYMGGTSQYQPIQQYQQHQPMPQIQQHPSSYSLNNQYAAQYNSSAYPTPSSMAMSQVPQYQFPSQYSQPQMPQMQQFQPQQAQQSQQQQHQYEQPQPQQPQQQQFQQPHHQQQQQHMPSTQSPHMAQVQPPQQQKQQQQPRQQPRQKPKPVLQPTSQLHQRQQPQHQQADRPMAPALSNLISSPALSPAMSPASMSPRPSVAPVLSRAPSQTINYSPAPTPTPAPAPASSVLRTIKNEPSPGPSPSLLPATIEPQALMMRQPTITQPELPALPQQPAPKYNQSQAPSPAAAAAVSPQNMPPPSTTPLAQSPQTLPQTINPNLLQRSTPSQSFKIDPSRRLSEVPSPRMESSKVAKPDPRRASSVASGVARSPSLTPSLHHQPVDNVALLTCIAEDCFARANGVIQKVAENMDDRLVDEYHRLVATGLGCLEAALQSNKLAPRLEARIRLRYASILSEETENLMEAESVLVKGVSLCDKHRLSDLKYYMQFILLKVLFLRTPKAAYRSLDGHISDAEAYRHSYWVYAFRLLKASFYFQTGNFSDGNVIENIRCIKNLADSRGDNVVCILASILDALVHLRAKKDDYLLRVKTSVAEAAKFQCDESARIPQLDILLLLLNLSCALHEKNPVELSQQLNLLSSKMDKLLQSGDWNGSKAELLIPIQKQANQPISGETSAILKPGAGADQHDYVVLSFLSKLEAFVVAYILSGLSFAYKPHSHGRDKRIVDFWKESLRILESCNGQLRSHQSSLYSTVEEARWSTEVTCYIHVLAGLHAATNTEWDKVKKKMSEIKLLSRKPLPGLLGSLCIYLRAAFHQGTGDLTRALDLYCNTAFDLDRYTNAVQSEKHGEFEIAVLATLNRLWIMQHPDYEDEETLQELIETLNVTVTEEVDIELRTAYHQVMATVQTNPPTPIGQVKQHIHVALTSSQKTYNTHCLSLALNTMRSKLFDTVVGEQALKSAKAASAQAVKSGNKLWKSVADGMLAETYEVQGGKEEARKHMESGIKAAKEVQDMMRRHKKG</sequence>
<dbReference type="GO" id="GO:0007064">
    <property type="term" value="P:mitotic sister chromatid cohesion"/>
    <property type="evidence" value="ECO:0007669"/>
    <property type="project" value="InterPro"/>
</dbReference>
<evidence type="ECO:0000256" key="3">
    <source>
        <dbReference type="ARBA" id="ARBA00022618"/>
    </source>
</evidence>
<dbReference type="EMBL" id="JAKWBI020000528">
    <property type="protein sequence ID" value="KAJ2894112.1"/>
    <property type="molecule type" value="Genomic_DNA"/>
</dbReference>
<feature type="compositionally biased region" description="Low complexity" evidence="8">
    <location>
        <begin position="230"/>
        <end position="252"/>
    </location>
</feature>
<evidence type="ECO:0000256" key="7">
    <source>
        <dbReference type="ARBA" id="ARBA00023306"/>
    </source>
</evidence>
<keyword evidence="5" id="KW-0159">Chromosome partition</keyword>